<comment type="domain">
    <text evidence="12">Contains an N-terminal zinc-binding domain, a central core domain that contains the primase activity, and a C-terminal DnaB-binding domain.</text>
</comment>
<dbReference type="InterPro" id="IPR006295">
    <property type="entry name" value="DNA_primase_DnaG"/>
</dbReference>
<keyword evidence="8 12" id="KW-0862">Zinc</keyword>
<dbReference type="HAMAP" id="MF_00974">
    <property type="entry name" value="DNA_primase_DnaG"/>
    <property type="match status" value="1"/>
</dbReference>
<evidence type="ECO:0000256" key="14">
    <source>
        <dbReference type="PIRSR" id="PIRSR002811-1"/>
    </source>
</evidence>
<keyword evidence="6 12" id="KW-0479">Metal-binding</keyword>
<evidence type="ECO:0000313" key="17">
    <source>
        <dbReference type="Proteomes" id="UP001139365"/>
    </source>
</evidence>
<dbReference type="GO" id="GO:0000428">
    <property type="term" value="C:DNA-directed RNA polymerase complex"/>
    <property type="evidence" value="ECO:0007669"/>
    <property type="project" value="UniProtKB-KW"/>
</dbReference>
<evidence type="ECO:0000256" key="4">
    <source>
        <dbReference type="ARBA" id="ARBA00022695"/>
    </source>
</evidence>
<dbReference type="FunFam" id="3.90.580.10:FF:000001">
    <property type="entry name" value="DNA primase"/>
    <property type="match status" value="1"/>
</dbReference>
<dbReference type="NCBIfam" id="TIGR01391">
    <property type="entry name" value="dnaG"/>
    <property type="match status" value="1"/>
</dbReference>
<dbReference type="Gene3D" id="3.90.580.10">
    <property type="entry name" value="Zinc finger, CHC2-type domain"/>
    <property type="match status" value="1"/>
</dbReference>
<dbReference type="GO" id="GO:0005737">
    <property type="term" value="C:cytoplasm"/>
    <property type="evidence" value="ECO:0007669"/>
    <property type="project" value="TreeGrafter"/>
</dbReference>
<dbReference type="EMBL" id="JALEMU010000151">
    <property type="protein sequence ID" value="MCI5756407.1"/>
    <property type="molecule type" value="Genomic_DNA"/>
</dbReference>
<dbReference type="InterPro" id="IPR019475">
    <property type="entry name" value="DNA_primase_DnaB-bd"/>
</dbReference>
<comment type="subunit">
    <text evidence="12">Monomer. Interacts with DnaB.</text>
</comment>
<dbReference type="GO" id="GO:0003899">
    <property type="term" value="F:DNA-directed RNA polymerase activity"/>
    <property type="evidence" value="ECO:0007669"/>
    <property type="project" value="UniProtKB-UniRule"/>
</dbReference>
<evidence type="ECO:0000256" key="2">
    <source>
        <dbReference type="ARBA" id="ARBA00022515"/>
    </source>
</evidence>
<dbReference type="SMART" id="SM00400">
    <property type="entry name" value="ZnF_CHCC"/>
    <property type="match status" value="1"/>
</dbReference>
<gene>
    <name evidence="12 16" type="primary">dnaG</name>
    <name evidence="16" type="ORF">MR241_08975</name>
</gene>
<dbReference type="InterPro" id="IPR034151">
    <property type="entry name" value="TOPRIM_DnaG_bac"/>
</dbReference>
<keyword evidence="7 12" id="KW-0863">Zinc-finger</keyword>
<keyword evidence="11 12" id="KW-0804">Transcription</keyword>
<evidence type="ECO:0000256" key="5">
    <source>
        <dbReference type="ARBA" id="ARBA00022705"/>
    </source>
</evidence>
<comment type="catalytic activity">
    <reaction evidence="12">
        <text>ssDNA + n NTP = ssDNA/pppN(pN)n-1 hybrid + (n-1) diphosphate.</text>
        <dbReference type="EC" id="2.7.7.101"/>
    </reaction>
</comment>
<dbReference type="PANTHER" id="PTHR30313:SF2">
    <property type="entry name" value="DNA PRIMASE"/>
    <property type="match status" value="1"/>
</dbReference>
<dbReference type="GO" id="GO:0006269">
    <property type="term" value="P:DNA replication, synthesis of primer"/>
    <property type="evidence" value="ECO:0007669"/>
    <property type="project" value="UniProtKB-UniRule"/>
</dbReference>
<keyword evidence="4 12" id="KW-0548">Nucleotidyltransferase</keyword>
<evidence type="ECO:0000256" key="13">
    <source>
        <dbReference type="PIRNR" id="PIRNR002811"/>
    </source>
</evidence>
<dbReference type="PIRSF" id="PIRSF002811">
    <property type="entry name" value="DnaG"/>
    <property type="match status" value="1"/>
</dbReference>
<dbReference type="PANTHER" id="PTHR30313">
    <property type="entry name" value="DNA PRIMASE"/>
    <property type="match status" value="1"/>
</dbReference>
<comment type="similarity">
    <text evidence="12 13">Belongs to the DnaG primase family.</text>
</comment>
<comment type="function">
    <text evidence="12 13">RNA polymerase that catalyzes the synthesis of short RNA molecules used as primers for DNA polymerase during DNA replication.</text>
</comment>
<dbReference type="GO" id="GO:0008270">
    <property type="term" value="F:zinc ion binding"/>
    <property type="evidence" value="ECO:0007669"/>
    <property type="project" value="UniProtKB-UniRule"/>
</dbReference>
<protein>
    <recommendedName>
        <fullName evidence="12 13">DNA primase</fullName>
        <ecNumber evidence="12">2.7.7.101</ecNumber>
    </recommendedName>
</protein>
<dbReference type="Pfam" id="PF10410">
    <property type="entry name" value="DnaB_bind"/>
    <property type="match status" value="1"/>
</dbReference>
<evidence type="ECO:0000256" key="11">
    <source>
        <dbReference type="ARBA" id="ARBA00023163"/>
    </source>
</evidence>
<name>A0AAE3K0V1_9BACT</name>
<dbReference type="SUPFAM" id="SSF56731">
    <property type="entry name" value="DNA primase core"/>
    <property type="match status" value="1"/>
</dbReference>
<evidence type="ECO:0000256" key="12">
    <source>
        <dbReference type="HAMAP-Rule" id="MF_00974"/>
    </source>
</evidence>
<evidence type="ECO:0000256" key="10">
    <source>
        <dbReference type="ARBA" id="ARBA00023125"/>
    </source>
</evidence>
<comment type="cofactor">
    <cofactor evidence="12 13 14">
        <name>Zn(2+)</name>
        <dbReference type="ChEBI" id="CHEBI:29105"/>
    </cofactor>
    <text evidence="12 13 14">Binds 1 zinc ion per monomer.</text>
</comment>
<feature type="domain" description="Toprim" evidence="15">
    <location>
        <begin position="252"/>
        <end position="333"/>
    </location>
</feature>
<dbReference type="Proteomes" id="UP001139365">
    <property type="component" value="Unassembled WGS sequence"/>
</dbReference>
<evidence type="ECO:0000256" key="1">
    <source>
        <dbReference type="ARBA" id="ARBA00022478"/>
    </source>
</evidence>
<dbReference type="InterPro" id="IPR002694">
    <property type="entry name" value="Znf_CHC2"/>
</dbReference>
<dbReference type="SUPFAM" id="SSF57783">
    <property type="entry name" value="Zinc beta-ribbon"/>
    <property type="match status" value="1"/>
</dbReference>
<keyword evidence="3 12" id="KW-0808">Transferase</keyword>
<reference evidence="16 17" key="1">
    <citation type="submission" date="2022-03" db="EMBL/GenBank/DDBJ databases">
        <title>Metagenome-assembled genomes from swine fecal metagenomes.</title>
        <authorList>
            <person name="Holman D.B."/>
            <person name="Kommadath A."/>
        </authorList>
    </citation>
    <scope>NUCLEOTIDE SEQUENCE [LARGE SCALE GENOMIC DNA]</scope>
    <source>
        <strain evidence="16">SUG147</strain>
    </source>
</reference>
<dbReference type="PROSITE" id="PS50880">
    <property type="entry name" value="TOPRIM"/>
    <property type="match status" value="1"/>
</dbReference>
<dbReference type="InterPro" id="IPR030846">
    <property type="entry name" value="DnaG_bac"/>
</dbReference>
<keyword evidence="9" id="KW-0460">Magnesium</keyword>
<evidence type="ECO:0000313" key="16">
    <source>
        <dbReference type="EMBL" id="MCI5756407.1"/>
    </source>
</evidence>
<dbReference type="InterPro" id="IPR006171">
    <property type="entry name" value="TOPRIM_dom"/>
</dbReference>
<sequence length="577" mass="63622">MISPQIIEELKYRNDIEDVISGYVTLKRAGSNLVGLCPFHSERSPSFTVFTGTRSFYCFGCGAGGDVISFVMRAENLDYMDALRYLAKRAGIELPDDGTGQTGGVNRERILAMNREAAKFFFSELGKSPAAQEYIAKRGLSSALVRHFGIGYAPDDWQALAKHLSSVGFTKEEMSAGFLCSVSKRNGNSYDIFRNRIMFPVIDVRGDIIAFGGRTIGKNPEEPKYINSSDTPVFNKRRNLFALNFAKNSCAEQIILCEGYMDVVSLHGAGFTNAVASCGTALTADQARLMRKYSKSAIISYDADEAGQRAADKAFALLGEAGLEARLLKVEDAKDPDEYIRKFGKDGFSRLLSRSRSRFDFKFSSILAANDVNTPDGRIKAAGQAAEVIAGIWSEVERDVYTRQVCGKLGLSYDGMKNDVARLIAKRNKKEKAERNSAVIREAEGFGDRVNPDRIKNVGAAGAEDTIIGILAMYPELIPQTAEKTGLAPDDFVTDFNRRVYEKMLSLGKGFDIGLLGEDFSADEVSRVIKYTVSRQGLTDNGMKVVAQCVEKLKKSREKEGLSLEDLIAKKRQRDKQ</sequence>
<dbReference type="InterPro" id="IPR036977">
    <property type="entry name" value="DNA_primase_Znf_CHC2"/>
</dbReference>
<evidence type="ECO:0000256" key="9">
    <source>
        <dbReference type="ARBA" id="ARBA00022842"/>
    </source>
</evidence>
<keyword evidence="1 12" id="KW-0240">DNA-directed RNA polymerase</keyword>
<evidence type="ECO:0000259" key="15">
    <source>
        <dbReference type="PROSITE" id="PS50880"/>
    </source>
</evidence>
<accession>A0AAE3K0V1</accession>
<feature type="zinc finger region" description="CHC2-type" evidence="12 14">
    <location>
        <begin position="37"/>
        <end position="61"/>
    </location>
</feature>
<dbReference type="InterPro" id="IPR037068">
    <property type="entry name" value="DNA_primase_core_N_sf"/>
</dbReference>
<dbReference type="Pfam" id="PF01807">
    <property type="entry name" value="Zn_ribbon_DnaG"/>
    <property type="match status" value="1"/>
</dbReference>
<evidence type="ECO:0000256" key="3">
    <source>
        <dbReference type="ARBA" id="ARBA00022679"/>
    </source>
</evidence>
<dbReference type="Pfam" id="PF08275">
    <property type="entry name" value="DNAG_N"/>
    <property type="match status" value="1"/>
</dbReference>
<dbReference type="Gene3D" id="3.90.980.10">
    <property type="entry name" value="DNA primase, catalytic core, N-terminal domain"/>
    <property type="match status" value="1"/>
</dbReference>
<dbReference type="SMART" id="SM00493">
    <property type="entry name" value="TOPRIM"/>
    <property type="match status" value="1"/>
</dbReference>
<keyword evidence="10 12" id="KW-0238">DNA-binding</keyword>
<dbReference type="InterPro" id="IPR013264">
    <property type="entry name" value="DNAG_N"/>
</dbReference>
<dbReference type="InterPro" id="IPR050219">
    <property type="entry name" value="DnaG_primase"/>
</dbReference>
<dbReference type="AlphaFoldDB" id="A0AAE3K0V1"/>
<comment type="caution">
    <text evidence="16">The sequence shown here is derived from an EMBL/GenBank/DDBJ whole genome shotgun (WGS) entry which is preliminary data.</text>
</comment>
<keyword evidence="5 12" id="KW-0235">DNA replication</keyword>
<organism evidence="16 17">
    <name type="scientific">Candidatus Colimorpha enterica</name>
    <dbReference type="NCBI Taxonomy" id="3083063"/>
    <lineage>
        <taxon>Bacteria</taxon>
        <taxon>Pseudomonadati</taxon>
        <taxon>Bacteroidota</taxon>
        <taxon>Bacteroidia</taxon>
        <taxon>Bacteroidales</taxon>
        <taxon>Candidatus Colimorpha</taxon>
    </lineage>
</organism>
<dbReference type="Pfam" id="PF13155">
    <property type="entry name" value="Toprim_2"/>
    <property type="match status" value="1"/>
</dbReference>
<dbReference type="Gene3D" id="3.40.1360.10">
    <property type="match status" value="1"/>
</dbReference>
<dbReference type="CDD" id="cd03364">
    <property type="entry name" value="TOPRIM_DnaG_primases"/>
    <property type="match status" value="1"/>
</dbReference>
<dbReference type="GO" id="GO:1990077">
    <property type="term" value="C:primosome complex"/>
    <property type="evidence" value="ECO:0007669"/>
    <property type="project" value="UniProtKB-KW"/>
</dbReference>
<keyword evidence="2 12" id="KW-0639">Primosome</keyword>
<proteinExistence type="inferred from homology"/>
<evidence type="ECO:0000256" key="8">
    <source>
        <dbReference type="ARBA" id="ARBA00022833"/>
    </source>
</evidence>
<evidence type="ECO:0000256" key="7">
    <source>
        <dbReference type="ARBA" id="ARBA00022771"/>
    </source>
</evidence>
<dbReference type="EC" id="2.7.7.101" evidence="12"/>
<evidence type="ECO:0000256" key="6">
    <source>
        <dbReference type="ARBA" id="ARBA00022723"/>
    </source>
</evidence>
<dbReference type="GO" id="GO:0003677">
    <property type="term" value="F:DNA binding"/>
    <property type="evidence" value="ECO:0007669"/>
    <property type="project" value="UniProtKB-KW"/>
</dbReference>